<sequence>MKNLFVLIVCACTVSVSAQIGIGTTSPTSTLDVRGSLSLNYRAFSSSTTASSTDNTLLFTGNSAATVTLPDATGCAGRVYSIKNASTTSPVPVLTVATTSSQTIDGSSALLLSSNKSIVTVVSDGANWNIMSSGIVKARNNFVLVQSTADLPAPVAGIITLVSGTTYEINGTIVLTSKINLNGCYLIGKDANNDKLIYSPSSGELFTGTKGGTIKTLTLVASTTGSKLFNLDLGSTESLLVRDNIIASCKDVGLVKGGNIIFFSVVSYVGNTTGITYENNNNLLLDNMAWFSTNAGTFEKLVGSFGVIEKLGGFSHSMSSLSATGIDVSGITSISDAGNLKNTAFLGTGTKVNGSFSSKWEVEAPGLTTEKDDVATGNLYLTSANATSFSGVNTPTKVLGTTTAVGLFRVSSATNNRLVYDGSKTRRFSVTGSVSVTSSSANKYFSFYIYKNGVKLPESEQAMRLSTGVDKGSLTITCTVQLSTNDYIEIWAENTSDGSSMTVETLNLTIK</sequence>
<evidence type="ECO:0000256" key="1">
    <source>
        <dbReference type="SAM" id="SignalP"/>
    </source>
</evidence>
<gene>
    <name evidence="2" type="ORF">H4075_01295</name>
</gene>
<protein>
    <recommendedName>
        <fullName evidence="4">Cell wall anchor protein</fullName>
    </recommendedName>
</protein>
<dbReference type="RefSeq" id="WP_182803416.1">
    <property type="nucleotide sequence ID" value="NZ_CP060007.1"/>
</dbReference>
<dbReference type="AlphaFoldDB" id="A0A7G5XHB0"/>
<name>A0A7G5XHB0_9BACT</name>
<keyword evidence="1" id="KW-0732">Signal</keyword>
<dbReference type="Proteomes" id="UP000515344">
    <property type="component" value="Chromosome"/>
</dbReference>
<dbReference type="EMBL" id="CP060007">
    <property type="protein sequence ID" value="QNA44863.1"/>
    <property type="molecule type" value="Genomic_DNA"/>
</dbReference>
<feature type="chain" id="PRO_5028865049" description="Cell wall anchor protein" evidence="1">
    <location>
        <begin position="19"/>
        <end position="511"/>
    </location>
</feature>
<evidence type="ECO:0000313" key="2">
    <source>
        <dbReference type="EMBL" id="QNA44863.1"/>
    </source>
</evidence>
<keyword evidence="3" id="KW-1185">Reference proteome</keyword>
<feature type="signal peptide" evidence="1">
    <location>
        <begin position="1"/>
        <end position="18"/>
    </location>
</feature>
<evidence type="ECO:0000313" key="3">
    <source>
        <dbReference type="Proteomes" id="UP000515344"/>
    </source>
</evidence>
<dbReference type="KEGG" id="lacs:H4075_01295"/>
<accession>A0A7G5XHB0</accession>
<evidence type="ECO:0008006" key="4">
    <source>
        <dbReference type="Google" id="ProtNLM"/>
    </source>
</evidence>
<proteinExistence type="predicted"/>
<organism evidence="2 3">
    <name type="scientific">Lacibacter sediminis</name>
    <dbReference type="NCBI Taxonomy" id="2760713"/>
    <lineage>
        <taxon>Bacteria</taxon>
        <taxon>Pseudomonadati</taxon>
        <taxon>Bacteroidota</taxon>
        <taxon>Chitinophagia</taxon>
        <taxon>Chitinophagales</taxon>
        <taxon>Chitinophagaceae</taxon>
        <taxon>Lacibacter</taxon>
    </lineage>
</organism>
<reference evidence="3" key="1">
    <citation type="submission" date="2020-08" db="EMBL/GenBank/DDBJ databases">
        <title>Lacibacter sp. S13-6-6 genome sequencing.</title>
        <authorList>
            <person name="Jin L."/>
        </authorList>
    </citation>
    <scope>NUCLEOTIDE SEQUENCE [LARGE SCALE GENOMIC DNA]</scope>
    <source>
        <strain evidence="3">S13-6-6</strain>
    </source>
</reference>